<gene>
    <name evidence="6" type="ORF">FHS13_002115</name>
</gene>
<comment type="caution">
    <text evidence="6">The sequence shown here is derived from an EMBL/GenBank/DDBJ whole genome shotgun (WGS) entry which is preliminary data.</text>
</comment>
<evidence type="ECO:0000259" key="5">
    <source>
        <dbReference type="Pfam" id="PF12705"/>
    </source>
</evidence>
<evidence type="ECO:0000313" key="7">
    <source>
        <dbReference type="Proteomes" id="UP000536604"/>
    </source>
</evidence>
<dbReference type="InterPro" id="IPR038726">
    <property type="entry name" value="PDDEXK_AddAB-type"/>
</dbReference>
<keyword evidence="1" id="KW-0227">DNA damage</keyword>
<sequence>MTQSVIRLFDDDAVLPRGGCPAHRRIRARAGGFPSRAPALDTLDTVLDLVEHRGWELDRACEHLPEPHWVHRAAAAYLRSVEPGSRAVPCFWVRQYIPDRGSRARPYELCARGRRYVRPGVRELRVPVPAPVLRTPPDARTAVAAYVLATGREVDRAACDADPQRYLGGVPFPMLGRREPLPRRVRVVEVSCLDSATAVRFDGTPAQAEALFQEVGREGLRSALAGGARVPGADCLDCGARRRCDRLPPAPGLLGADPSPGPHRTWSVSLGQDFRACPARARYRALGVPPAAPAHREDTVRTWLERLHGRLPRRPCEPADLPADPDRRATGHRPTGEEARRTAAMLAAHVPVCPLRGLPSGSHLRLGASLTADDTETGVLVLSRADVLHHHSGSWIHRSISAPEGDPPPQGLPLLSHDPRLALAVLLFASGVLPTGPASAVELEALTPAGAHLLSLDPSSPDVRQEARRVVGALAAPWLGADAFPATPGPACLTCPYARWCPAQRQKPRLEETPRPAGHA</sequence>
<feature type="region of interest" description="Disordered" evidence="4">
    <location>
        <begin position="314"/>
        <end position="337"/>
    </location>
</feature>
<evidence type="ECO:0000256" key="3">
    <source>
        <dbReference type="ARBA" id="ARBA00023204"/>
    </source>
</evidence>
<dbReference type="RefSeq" id="WP_184290901.1">
    <property type="nucleotide sequence ID" value="NZ_JACHJO010000005.1"/>
</dbReference>
<feature type="compositionally biased region" description="Basic and acidic residues" evidence="4">
    <location>
        <begin position="324"/>
        <end position="337"/>
    </location>
</feature>
<protein>
    <recommendedName>
        <fullName evidence="5">PD-(D/E)XK endonuclease-like domain-containing protein</fullName>
    </recommendedName>
</protein>
<organism evidence="6 7">
    <name type="scientific">Nocardiopsis algeriensis</name>
    <dbReference type="NCBI Taxonomy" id="1478215"/>
    <lineage>
        <taxon>Bacteria</taxon>
        <taxon>Bacillati</taxon>
        <taxon>Actinomycetota</taxon>
        <taxon>Actinomycetes</taxon>
        <taxon>Streptosporangiales</taxon>
        <taxon>Nocardiopsidaceae</taxon>
        <taxon>Nocardiopsis</taxon>
    </lineage>
</organism>
<keyword evidence="2" id="KW-0378">Hydrolase</keyword>
<dbReference type="AlphaFoldDB" id="A0A841IPU1"/>
<keyword evidence="2" id="KW-0067">ATP-binding</keyword>
<evidence type="ECO:0000256" key="2">
    <source>
        <dbReference type="ARBA" id="ARBA00022806"/>
    </source>
</evidence>
<name>A0A841IPU1_9ACTN</name>
<reference evidence="6 7" key="1">
    <citation type="submission" date="2020-08" db="EMBL/GenBank/DDBJ databases">
        <title>Genomic Encyclopedia of Type Strains, Phase III (KMG-III): the genomes of soil and plant-associated and newly described type strains.</title>
        <authorList>
            <person name="Whitman W."/>
        </authorList>
    </citation>
    <scope>NUCLEOTIDE SEQUENCE [LARGE SCALE GENOMIC DNA]</scope>
    <source>
        <strain evidence="6 7">CECT 8712</strain>
    </source>
</reference>
<proteinExistence type="predicted"/>
<dbReference type="Pfam" id="PF12705">
    <property type="entry name" value="PDDEXK_1"/>
    <property type="match status" value="1"/>
</dbReference>
<keyword evidence="7" id="KW-1185">Reference proteome</keyword>
<evidence type="ECO:0000256" key="1">
    <source>
        <dbReference type="ARBA" id="ARBA00022763"/>
    </source>
</evidence>
<feature type="domain" description="PD-(D/E)XK endonuclease-like" evidence="5">
    <location>
        <begin position="265"/>
        <end position="502"/>
    </location>
</feature>
<keyword evidence="2" id="KW-0347">Helicase</keyword>
<keyword evidence="2" id="KW-0547">Nucleotide-binding</keyword>
<evidence type="ECO:0000313" key="6">
    <source>
        <dbReference type="EMBL" id="MBB6120164.1"/>
    </source>
</evidence>
<keyword evidence="3" id="KW-0234">DNA repair</keyword>
<evidence type="ECO:0000256" key="4">
    <source>
        <dbReference type="SAM" id="MobiDB-lite"/>
    </source>
</evidence>
<dbReference type="GO" id="GO:0006281">
    <property type="term" value="P:DNA repair"/>
    <property type="evidence" value="ECO:0007669"/>
    <property type="project" value="UniProtKB-KW"/>
</dbReference>
<accession>A0A841IPU1</accession>
<dbReference type="EMBL" id="JACHJO010000005">
    <property type="protein sequence ID" value="MBB6120164.1"/>
    <property type="molecule type" value="Genomic_DNA"/>
</dbReference>
<dbReference type="GO" id="GO:0004386">
    <property type="term" value="F:helicase activity"/>
    <property type="evidence" value="ECO:0007669"/>
    <property type="project" value="UniProtKB-KW"/>
</dbReference>
<dbReference type="Proteomes" id="UP000536604">
    <property type="component" value="Unassembled WGS sequence"/>
</dbReference>